<evidence type="ECO:0000313" key="4">
    <source>
        <dbReference type="EMBL" id="KAF9791120.1"/>
    </source>
</evidence>
<comment type="caution">
    <text evidence="4">The sequence shown here is derived from an EMBL/GenBank/DDBJ whole genome shotgun (WGS) entry which is preliminary data.</text>
</comment>
<evidence type="ECO:0000259" key="3">
    <source>
        <dbReference type="Pfam" id="PF20152"/>
    </source>
</evidence>
<dbReference type="EMBL" id="WIUZ02000002">
    <property type="protein sequence ID" value="KAF9791120.1"/>
    <property type="molecule type" value="Genomic_DNA"/>
</dbReference>
<feature type="transmembrane region" description="Helical" evidence="2">
    <location>
        <begin position="47"/>
        <end position="71"/>
    </location>
</feature>
<dbReference type="PANTHER" id="PTHR40465:SF1">
    <property type="entry name" value="DUF6534 DOMAIN-CONTAINING PROTEIN"/>
    <property type="match status" value="1"/>
</dbReference>
<dbReference type="OrthoDB" id="3183258at2759"/>
<feature type="transmembrane region" description="Helical" evidence="2">
    <location>
        <begin position="105"/>
        <end position="122"/>
    </location>
</feature>
<accession>A0A9P6LBQ3</accession>
<sequence>MPDSSAEGPLGYILLGVFISLWLCGVISFQALNFFTNYPNERKWVKAFVGALVAADAVQTFMGVGIIWTILIKHSHDADVPQISLRMFQICEFASKYNLNREDPALVGFISGSVQIFFAWRIKVLSTNFALFVLTVVLAIPQFAGGIAYTVLTIKDGQLPDFPHFMGVIIGWVGSSVVCDLVITTTLTMILRRHRANRDLGEAAHLIRRIKIMSIHNGLVTVVWSIALLVALAAEKGGAFYIFFYPLGKVYLITMFSSLNSRPVVRPELDPRINSVLQRHSTPRIPSLSLRSSRDFLEGVEKFERPTSRASNHSRTPSRLVEYLPVTQEEDEDVCRGQKNEGRPSNECGDVQPLIGESSRKETSSPPRCIRSMSNRPRGPRLPAVPCSAAYRSISA</sequence>
<dbReference type="Proteomes" id="UP000736335">
    <property type="component" value="Unassembled WGS sequence"/>
</dbReference>
<keyword evidence="2" id="KW-0472">Membrane</keyword>
<feature type="transmembrane region" description="Helical" evidence="2">
    <location>
        <begin position="212"/>
        <end position="234"/>
    </location>
</feature>
<gene>
    <name evidence="4" type="ORF">BJ322DRAFT_1104787</name>
</gene>
<proteinExistence type="predicted"/>
<feature type="region of interest" description="Disordered" evidence="1">
    <location>
        <begin position="331"/>
        <end position="384"/>
    </location>
</feature>
<evidence type="ECO:0000256" key="1">
    <source>
        <dbReference type="SAM" id="MobiDB-lite"/>
    </source>
</evidence>
<feature type="transmembrane region" description="Helical" evidence="2">
    <location>
        <begin position="240"/>
        <end position="259"/>
    </location>
</feature>
<feature type="transmembrane region" description="Helical" evidence="2">
    <location>
        <begin position="129"/>
        <end position="152"/>
    </location>
</feature>
<dbReference type="Pfam" id="PF20152">
    <property type="entry name" value="DUF6534"/>
    <property type="match status" value="1"/>
</dbReference>
<protein>
    <recommendedName>
        <fullName evidence="3">DUF6534 domain-containing protein</fullName>
    </recommendedName>
</protein>
<dbReference type="PANTHER" id="PTHR40465">
    <property type="entry name" value="CHROMOSOME 1, WHOLE GENOME SHOTGUN SEQUENCE"/>
    <property type="match status" value="1"/>
</dbReference>
<feature type="compositionally biased region" description="Basic and acidic residues" evidence="1">
    <location>
        <begin position="334"/>
        <end position="344"/>
    </location>
</feature>
<evidence type="ECO:0000313" key="5">
    <source>
        <dbReference type="Proteomes" id="UP000736335"/>
    </source>
</evidence>
<keyword evidence="2" id="KW-1133">Transmembrane helix</keyword>
<name>A0A9P6LBQ3_9AGAM</name>
<organism evidence="4 5">
    <name type="scientific">Thelephora terrestris</name>
    <dbReference type="NCBI Taxonomy" id="56493"/>
    <lineage>
        <taxon>Eukaryota</taxon>
        <taxon>Fungi</taxon>
        <taxon>Dikarya</taxon>
        <taxon>Basidiomycota</taxon>
        <taxon>Agaricomycotina</taxon>
        <taxon>Agaricomycetes</taxon>
        <taxon>Thelephorales</taxon>
        <taxon>Thelephoraceae</taxon>
        <taxon>Thelephora</taxon>
    </lineage>
</organism>
<keyword evidence="2" id="KW-0812">Transmembrane</keyword>
<feature type="transmembrane region" description="Helical" evidence="2">
    <location>
        <begin position="12"/>
        <end position="35"/>
    </location>
</feature>
<reference evidence="4" key="1">
    <citation type="journal article" date="2020" name="Nat. Commun.">
        <title>Large-scale genome sequencing of mycorrhizal fungi provides insights into the early evolution of symbiotic traits.</title>
        <authorList>
            <person name="Miyauchi S."/>
            <person name="Kiss E."/>
            <person name="Kuo A."/>
            <person name="Drula E."/>
            <person name="Kohler A."/>
            <person name="Sanchez-Garcia M."/>
            <person name="Morin E."/>
            <person name="Andreopoulos B."/>
            <person name="Barry K.W."/>
            <person name="Bonito G."/>
            <person name="Buee M."/>
            <person name="Carver A."/>
            <person name="Chen C."/>
            <person name="Cichocki N."/>
            <person name="Clum A."/>
            <person name="Culley D."/>
            <person name="Crous P.W."/>
            <person name="Fauchery L."/>
            <person name="Girlanda M."/>
            <person name="Hayes R.D."/>
            <person name="Keri Z."/>
            <person name="LaButti K."/>
            <person name="Lipzen A."/>
            <person name="Lombard V."/>
            <person name="Magnuson J."/>
            <person name="Maillard F."/>
            <person name="Murat C."/>
            <person name="Nolan M."/>
            <person name="Ohm R.A."/>
            <person name="Pangilinan J."/>
            <person name="Pereira M.F."/>
            <person name="Perotto S."/>
            <person name="Peter M."/>
            <person name="Pfister S."/>
            <person name="Riley R."/>
            <person name="Sitrit Y."/>
            <person name="Stielow J.B."/>
            <person name="Szollosi G."/>
            <person name="Zifcakova L."/>
            <person name="Stursova M."/>
            <person name="Spatafora J.W."/>
            <person name="Tedersoo L."/>
            <person name="Vaario L.M."/>
            <person name="Yamada A."/>
            <person name="Yan M."/>
            <person name="Wang P."/>
            <person name="Xu J."/>
            <person name="Bruns T."/>
            <person name="Baldrian P."/>
            <person name="Vilgalys R."/>
            <person name="Dunand C."/>
            <person name="Henrissat B."/>
            <person name="Grigoriev I.V."/>
            <person name="Hibbett D."/>
            <person name="Nagy L.G."/>
            <person name="Martin F.M."/>
        </authorList>
    </citation>
    <scope>NUCLEOTIDE SEQUENCE</scope>
    <source>
        <strain evidence="4">UH-Tt-Lm1</strain>
    </source>
</reference>
<keyword evidence="5" id="KW-1185">Reference proteome</keyword>
<reference evidence="4" key="2">
    <citation type="submission" date="2020-11" db="EMBL/GenBank/DDBJ databases">
        <authorList>
            <consortium name="DOE Joint Genome Institute"/>
            <person name="Kuo A."/>
            <person name="Miyauchi S."/>
            <person name="Kiss E."/>
            <person name="Drula E."/>
            <person name="Kohler A."/>
            <person name="Sanchez-Garcia M."/>
            <person name="Andreopoulos B."/>
            <person name="Barry K.W."/>
            <person name="Bonito G."/>
            <person name="Buee M."/>
            <person name="Carver A."/>
            <person name="Chen C."/>
            <person name="Cichocki N."/>
            <person name="Clum A."/>
            <person name="Culley D."/>
            <person name="Crous P.W."/>
            <person name="Fauchery L."/>
            <person name="Girlanda M."/>
            <person name="Hayes R."/>
            <person name="Keri Z."/>
            <person name="Labutti K."/>
            <person name="Lipzen A."/>
            <person name="Lombard V."/>
            <person name="Magnuson J."/>
            <person name="Maillard F."/>
            <person name="Morin E."/>
            <person name="Murat C."/>
            <person name="Nolan M."/>
            <person name="Ohm R."/>
            <person name="Pangilinan J."/>
            <person name="Pereira M."/>
            <person name="Perotto S."/>
            <person name="Peter M."/>
            <person name="Riley R."/>
            <person name="Sitrit Y."/>
            <person name="Stielow B."/>
            <person name="Szollosi G."/>
            <person name="Zifcakova L."/>
            <person name="Stursova M."/>
            <person name="Spatafora J.W."/>
            <person name="Tedersoo L."/>
            <person name="Vaario L.-M."/>
            <person name="Yamada A."/>
            <person name="Yan M."/>
            <person name="Wang P."/>
            <person name="Xu J."/>
            <person name="Bruns T."/>
            <person name="Baldrian P."/>
            <person name="Vilgalys R."/>
            <person name="Henrissat B."/>
            <person name="Grigoriev I.V."/>
            <person name="Hibbett D."/>
            <person name="Nagy L.G."/>
            <person name="Martin F.M."/>
        </authorList>
    </citation>
    <scope>NUCLEOTIDE SEQUENCE</scope>
    <source>
        <strain evidence="4">UH-Tt-Lm1</strain>
    </source>
</reference>
<evidence type="ECO:0000256" key="2">
    <source>
        <dbReference type="SAM" id="Phobius"/>
    </source>
</evidence>
<feature type="transmembrane region" description="Helical" evidence="2">
    <location>
        <begin position="164"/>
        <end position="191"/>
    </location>
</feature>
<dbReference type="InterPro" id="IPR045339">
    <property type="entry name" value="DUF6534"/>
</dbReference>
<feature type="domain" description="DUF6534" evidence="3">
    <location>
        <begin position="176"/>
        <end position="262"/>
    </location>
</feature>
<dbReference type="AlphaFoldDB" id="A0A9P6LBQ3"/>